<name>A0A542EAN7_9ACTN</name>
<organism evidence="1 2">
    <name type="scientific">Kribbella jejuensis</name>
    <dbReference type="NCBI Taxonomy" id="236068"/>
    <lineage>
        <taxon>Bacteria</taxon>
        <taxon>Bacillati</taxon>
        <taxon>Actinomycetota</taxon>
        <taxon>Actinomycetes</taxon>
        <taxon>Propionibacteriales</taxon>
        <taxon>Kribbellaceae</taxon>
        <taxon>Kribbella</taxon>
    </lineage>
</organism>
<accession>A0A542EAN7</accession>
<comment type="caution">
    <text evidence="1">The sequence shown here is derived from an EMBL/GenBank/DDBJ whole genome shotgun (WGS) entry which is preliminary data.</text>
</comment>
<keyword evidence="2" id="KW-1185">Reference proteome</keyword>
<proteinExistence type="predicted"/>
<protein>
    <submittedName>
        <fullName evidence="1">Uncharacterized protein</fullName>
    </submittedName>
</protein>
<reference evidence="1 2" key="1">
    <citation type="submission" date="2019-06" db="EMBL/GenBank/DDBJ databases">
        <title>Sequencing the genomes of 1000 actinobacteria strains.</title>
        <authorList>
            <person name="Klenk H.-P."/>
        </authorList>
    </citation>
    <scope>NUCLEOTIDE SEQUENCE [LARGE SCALE GENOMIC DNA]</scope>
    <source>
        <strain evidence="1 2">DSM 17305</strain>
    </source>
</reference>
<gene>
    <name evidence="1" type="ORF">FB475_5341</name>
</gene>
<dbReference type="Proteomes" id="UP000316298">
    <property type="component" value="Unassembled WGS sequence"/>
</dbReference>
<evidence type="ECO:0000313" key="2">
    <source>
        <dbReference type="Proteomes" id="UP000316298"/>
    </source>
</evidence>
<dbReference type="EMBL" id="VFMM01000002">
    <property type="protein sequence ID" value="TQJ12398.1"/>
    <property type="molecule type" value="Genomic_DNA"/>
</dbReference>
<sequence>MPVLTQFVPSGPSGRSVVNHDLSRLFAAVTSARVADRQARGRLRWDDPFRPDAYRLASSLRAYARALEGYRLPVPPVIRDELRLRSGLPL</sequence>
<dbReference type="AlphaFoldDB" id="A0A542EAN7"/>
<evidence type="ECO:0000313" key="1">
    <source>
        <dbReference type="EMBL" id="TQJ12398.1"/>
    </source>
</evidence>